<feature type="compositionally biased region" description="Low complexity" evidence="1">
    <location>
        <begin position="491"/>
        <end position="516"/>
    </location>
</feature>
<dbReference type="PROSITE" id="PS50994">
    <property type="entry name" value="INTEGRASE"/>
    <property type="match status" value="1"/>
</dbReference>
<dbReference type="SUPFAM" id="SSF50610">
    <property type="entry name" value="mu transposase, C-terminal domain"/>
    <property type="match status" value="1"/>
</dbReference>
<dbReference type="Pfam" id="PF13551">
    <property type="entry name" value="HTH_29"/>
    <property type="match status" value="1"/>
</dbReference>
<accession>A0ABX1BE18</accession>
<name>A0ABX1BE18_9ACTN</name>
<dbReference type="Pfam" id="PF00665">
    <property type="entry name" value="rve"/>
    <property type="match status" value="1"/>
</dbReference>
<dbReference type="InterPro" id="IPR015378">
    <property type="entry name" value="Transposase-like_Mu_C"/>
</dbReference>
<dbReference type="Gene3D" id="3.30.420.10">
    <property type="entry name" value="Ribonuclease H-like superfamily/Ribonuclease H"/>
    <property type="match status" value="1"/>
</dbReference>
<dbReference type="InterPro" id="IPR012337">
    <property type="entry name" value="RNaseH-like_sf"/>
</dbReference>
<dbReference type="InterPro" id="IPR036397">
    <property type="entry name" value="RNaseH_sf"/>
</dbReference>
<sequence>MQAAAPDGDPPLTGFSDAQRLQALEHWRLLRPHLEDDVPLSQVAASCGVPERTLRRWRAAYQAGGLAALVRRSRSDRGQVRMPEPLRLLIEGLALRPPRQSVAVIHRQAASVATAQGWRVPGYSTVHEIVRNLDPALVALGVEGSKRYREVYELVHRREASQPNQIWQADHTELDLWVIDPKGRPARPWLTAIQDDHSRAIAGYALNLEPPSALSTALAFRQAIWRKAEPGWHVCGIPEIFHLYHGPDFTSAHLEQVMADLRVRPMFSKKGQPHGHGKIERFMETMNQMRLAHLPGYAPKGSKDRAAQATLTLPELDAAIGRFIREVYNLRPHSETGLPPQARWEAGAFIPRMPDCLEQLDLLLCTVAKPRKVHTDGIQFLALRYIDPVLADYVGEQVAIRYDPRDITEIRVYLRAPDGTDATFLCRAICPHLSGETVSLKEITAARNARRKQLRGRLATRATVVDTLLALHDEPLPAAYPATTGLRRWTTPDTASPADSTDSAGDAGDTSTSGDAPRLKRYWNE</sequence>
<proteinExistence type="predicted"/>
<feature type="region of interest" description="Disordered" evidence="1">
    <location>
        <begin position="483"/>
        <end position="525"/>
    </location>
</feature>
<dbReference type="PANTHER" id="PTHR35004">
    <property type="entry name" value="TRANSPOSASE RV3428C-RELATED"/>
    <property type="match status" value="1"/>
</dbReference>
<organism evidence="3 4">
    <name type="scientific">Nonomuraea composti</name>
    <dbReference type="NCBI Taxonomy" id="2720023"/>
    <lineage>
        <taxon>Bacteria</taxon>
        <taxon>Bacillati</taxon>
        <taxon>Actinomycetota</taxon>
        <taxon>Actinomycetes</taxon>
        <taxon>Streptosporangiales</taxon>
        <taxon>Streptosporangiaceae</taxon>
        <taxon>Nonomuraea</taxon>
    </lineage>
</organism>
<dbReference type="Proteomes" id="UP000696294">
    <property type="component" value="Unassembled WGS sequence"/>
</dbReference>
<dbReference type="EMBL" id="JAATEP010000032">
    <property type="protein sequence ID" value="NJP94790.1"/>
    <property type="molecule type" value="Genomic_DNA"/>
</dbReference>
<gene>
    <name evidence="3" type="ORF">HCN51_36050</name>
</gene>
<reference evidence="3 4" key="1">
    <citation type="submission" date="2020-03" db="EMBL/GenBank/DDBJ databases">
        <title>WGS of actinomycetes isolated from Thailand.</title>
        <authorList>
            <person name="Thawai C."/>
        </authorList>
    </citation>
    <scope>NUCLEOTIDE SEQUENCE [LARGE SCALE GENOMIC DNA]</scope>
    <source>
        <strain evidence="3 4">FMUSA5-5</strain>
    </source>
</reference>
<dbReference type="SUPFAM" id="SSF46689">
    <property type="entry name" value="Homeodomain-like"/>
    <property type="match status" value="1"/>
</dbReference>
<evidence type="ECO:0000256" key="1">
    <source>
        <dbReference type="SAM" id="MobiDB-lite"/>
    </source>
</evidence>
<evidence type="ECO:0000313" key="3">
    <source>
        <dbReference type="EMBL" id="NJP94790.1"/>
    </source>
</evidence>
<dbReference type="SUPFAM" id="SSF53098">
    <property type="entry name" value="Ribonuclease H-like"/>
    <property type="match status" value="1"/>
</dbReference>
<dbReference type="RefSeq" id="WP_168015929.1">
    <property type="nucleotide sequence ID" value="NZ_JAATEP010000032.1"/>
</dbReference>
<evidence type="ECO:0000313" key="4">
    <source>
        <dbReference type="Proteomes" id="UP000696294"/>
    </source>
</evidence>
<comment type="caution">
    <text evidence="3">The sequence shown here is derived from an EMBL/GenBank/DDBJ whole genome shotgun (WGS) entry which is preliminary data.</text>
</comment>
<dbReference type="PANTHER" id="PTHR35004:SF6">
    <property type="entry name" value="TRANSPOSASE"/>
    <property type="match status" value="1"/>
</dbReference>
<evidence type="ECO:0000259" key="2">
    <source>
        <dbReference type="PROSITE" id="PS50994"/>
    </source>
</evidence>
<protein>
    <submittedName>
        <fullName evidence="3">DDE-type integrase/transposase/recombinase</fullName>
    </submittedName>
</protein>
<dbReference type="InterPro" id="IPR001584">
    <property type="entry name" value="Integrase_cat-core"/>
</dbReference>
<feature type="domain" description="Integrase catalytic" evidence="2">
    <location>
        <begin position="159"/>
        <end position="348"/>
    </location>
</feature>
<keyword evidence="4" id="KW-1185">Reference proteome</keyword>
<dbReference type="Gene3D" id="2.30.30.130">
    <property type="entry name" value="Transposase, Mu, C-terminal"/>
    <property type="match status" value="1"/>
</dbReference>
<dbReference type="InterPro" id="IPR009057">
    <property type="entry name" value="Homeodomain-like_sf"/>
</dbReference>
<dbReference type="Pfam" id="PF09299">
    <property type="entry name" value="Mu-transpos_C"/>
    <property type="match status" value="1"/>
</dbReference>
<dbReference type="InterPro" id="IPR009004">
    <property type="entry name" value="Transposase_Mu_C"/>
</dbReference>